<evidence type="ECO:0000256" key="1">
    <source>
        <dbReference type="SAM" id="Coils"/>
    </source>
</evidence>
<feature type="domain" description="AAA+ ATPase" evidence="2">
    <location>
        <begin position="122"/>
        <end position="247"/>
    </location>
</feature>
<keyword evidence="1" id="KW-0175">Coiled coil</keyword>
<evidence type="ECO:0000313" key="3">
    <source>
        <dbReference type="EMBL" id="GAA0721479.1"/>
    </source>
</evidence>
<keyword evidence="4" id="KW-1185">Reference proteome</keyword>
<dbReference type="EMBL" id="BAAAEU010000024">
    <property type="protein sequence ID" value="GAA0721479.1"/>
    <property type="molecule type" value="Genomic_DNA"/>
</dbReference>
<evidence type="ECO:0000259" key="2">
    <source>
        <dbReference type="SMART" id="SM00382"/>
    </source>
</evidence>
<dbReference type="RefSeq" id="WP_343792907.1">
    <property type="nucleotide sequence ID" value="NZ_BAAAEU010000024.1"/>
</dbReference>
<reference evidence="4" key="1">
    <citation type="journal article" date="2019" name="Int. J. Syst. Evol. Microbiol.">
        <title>The Global Catalogue of Microorganisms (GCM) 10K type strain sequencing project: providing services to taxonomists for standard genome sequencing and annotation.</title>
        <authorList>
            <consortium name="The Broad Institute Genomics Platform"/>
            <consortium name="The Broad Institute Genome Sequencing Center for Infectious Disease"/>
            <person name="Wu L."/>
            <person name="Ma J."/>
        </authorList>
    </citation>
    <scope>NUCLEOTIDE SEQUENCE [LARGE SCALE GENOMIC DNA]</scope>
    <source>
        <strain evidence="4">JCM 15421</strain>
    </source>
</reference>
<keyword evidence="3" id="KW-0547">Nucleotide-binding</keyword>
<dbReference type="InterPro" id="IPR027417">
    <property type="entry name" value="P-loop_NTPase"/>
</dbReference>
<dbReference type="InterPro" id="IPR003593">
    <property type="entry name" value="AAA+_ATPase"/>
</dbReference>
<dbReference type="GO" id="GO:0005524">
    <property type="term" value="F:ATP binding"/>
    <property type="evidence" value="ECO:0007669"/>
    <property type="project" value="UniProtKB-KW"/>
</dbReference>
<dbReference type="PANTHER" id="PTHR30050:SF4">
    <property type="entry name" value="ATP-BINDING PROTEIN RV3427C IN INSERTION SEQUENCE-RELATED"/>
    <property type="match status" value="1"/>
</dbReference>
<gene>
    <name evidence="3" type="ORF">GCM10009105_31830</name>
</gene>
<feature type="coiled-coil region" evidence="1">
    <location>
        <begin position="50"/>
        <end position="77"/>
    </location>
</feature>
<dbReference type="InterPro" id="IPR002611">
    <property type="entry name" value="IstB_ATP-bd"/>
</dbReference>
<dbReference type="PANTHER" id="PTHR30050">
    <property type="entry name" value="CHROMOSOMAL REPLICATION INITIATOR PROTEIN DNAA"/>
    <property type="match status" value="1"/>
</dbReference>
<dbReference type="Proteomes" id="UP001501523">
    <property type="component" value="Unassembled WGS sequence"/>
</dbReference>
<dbReference type="SUPFAM" id="SSF52540">
    <property type="entry name" value="P-loop containing nucleoside triphosphate hydrolases"/>
    <property type="match status" value="1"/>
</dbReference>
<dbReference type="SMART" id="SM00382">
    <property type="entry name" value="AAA"/>
    <property type="match status" value="1"/>
</dbReference>
<protein>
    <submittedName>
        <fullName evidence="3">ATP-binding protein</fullName>
    </submittedName>
</protein>
<name>A0ABP3TZN4_9GAMM</name>
<dbReference type="CDD" id="cd00009">
    <property type="entry name" value="AAA"/>
    <property type="match status" value="1"/>
</dbReference>
<dbReference type="Gene3D" id="3.40.50.300">
    <property type="entry name" value="P-loop containing nucleotide triphosphate hydrolases"/>
    <property type="match status" value="1"/>
</dbReference>
<dbReference type="Pfam" id="PF01695">
    <property type="entry name" value="IstB_IS21"/>
    <property type="match status" value="1"/>
</dbReference>
<comment type="caution">
    <text evidence="3">The sequence shown here is derived from an EMBL/GenBank/DDBJ whole genome shotgun (WGS) entry which is preliminary data.</text>
</comment>
<evidence type="ECO:0000313" key="4">
    <source>
        <dbReference type="Proteomes" id="UP001501523"/>
    </source>
</evidence>
<keyword evidence="3" id="KW-0067">ATP-binding</keyword>
<proteinExistence type="predicted"/>
<organism evidence="3 4">
    <name type="scientific">Dokdonella soli</name>
    <dbReference type="NCBI Taxonomy" id="529810"/>
    <lineage>
        <taxon>Bacteria</taxon>
        <taxon>Pseudomonadati</taxon>
        <taxon>Pseudomonadota</taxon>
        <taxon>Gammaproteobacteria</taxon>
        <taxon>Lysobacterales</taxon>
        <taxon>Rhodanobacteraceae</taxon>
        <taxon>Dokdonella</taxon>
    </lineage>
</organism>
<accession>A0ABP3TZN4</accession>
<sequence>MNSQPSSDPTRLEPKPVFVDAQCEKHGAFQAQQIPGLFGGEPITMGCPQCSQVRQAREAQEREAERLRREQERVTALFRRSGIPARFADRTLENYRADNDGQKHALRVARRLLGTILDDAKRGASLVLCGNPGTGKTHLACAIGHALTDKLRTVQFGTVLSAVRHVKETYRRDSERTESDAINDMVAPDLLIVDEVGVQIGSEHEKMVLFEIINERYQQCRSTILISNLNQDELTTYLGERVMDRFREAGGVIAFDWTSYRGRAAA</sequence>